<dbReference type="InterPro" id="IPR051721">
    <property type="entry name" value="Biopterin_syn/organic_redct"/>
</dbReference>
<dbReference type="GO" id="GO:0006729">
    <property type="term" value="P:tetrahydrobiopterin biosynthetic process"/>
    <property type="evidence" value="ECO:0007669"/>
    <property type="project" value="TreeGrafter"/>
</dbReference>
<dbReference type="AlphaFoldDB" id="A0A3S4Z5S3"/>
<keyword evidence="3" id="KW-0521">NADP</keyword>
<evidence type="ECO:0000313" key="6">
    <source>
        <dbReference type="Proteomes" id="UP000272771"/>
    </source>
</evidence>
<dbReference type="SUPFAM" id="SSF51735">
    <property type="entry name" value="NAD(P)-binding Rossmann-fold domains"/>
    <property type="match status" value="1"/>
</dbReference>
<evidence type="ECO:0000313" key="5">
    <source>
        <dbReference type="EMBL" id="VEJ49184.1"/>
    </source>
</evidence>
<dbReference type="InterPro" id="IPR036291">
    <property type="entry name" value="NAD(P)-bd_dom_sf"/>
</dbReference>
<accession>A0A3S4Z5S3</accession>
<dbReference type="Pfam" id="PF00106">
    <property type="entry name" value="adh_short"/>
    <property type="match status" value="1"/>
</dbReference>
<proteinExistence type="predicted"/>
<evidence type="ECO:0000256" key="4">
    <source>
        <dbReference type="ARBA" id="ARBA00023002"/>
    </source>
</evidence>
<evidence type="ECO:0000256" key="1">
    <source>
        <dbReference type="ARBA" id="ARBA00004496"/>
    </source>
</evidence>
<evidence type="ECO:0000256" key="2">
    <source>
        <dbReference type="ARBA" id="ARBA00022490"/>
    </source>
</evidence>
<dbReference type="GO" id="GO:0005737">
    <property type="term" value="C:cytoplasm"/>
    <property type="evidence" value="ECO:0007669"/>
    <property type="project" value="UniProtKB-SubCell"/>
</dbReference>
<dbReference type="Proteomes" id="UP000272771">
    <property type="component" value="Chromosome"/>
</dbReference>
<dbReference type="PANTHER" id="PTHR44085:SF2">
    <property type="entry name" value="SEPIAPTERIN REDUCTASE"/>
    <property type="match status" value="1"/>
</dbReference>
<dbReference type="PANTHER" id="PTHR44085">
    <property type="entry name" value="SEPIAPTERIN REDUCTASE"/>
    <property type="match status" value="1"/>
</dbReference>
<dbReference type="PRINTS" id="PR00081">
    <property type="entry name" value="GDHRDH"/>
</dbReference>
<keyword evidence="2" id="KW-0963">Cytoplasm</keyword>
<organism evidence="5 6">
    <name type="scientific">Neisseria weaveri</name>
    <dbReference type="NCBI Taxonomy" id="28091"/>
    <lineage>
        <taxon>Bacteria</taxon>
        <taxon>Pseudomonadati</taxon>
        <taxon>Pseudomonadota</taxon>
        <taxon>Betaproteobacteria</taxon>
        <taxon>Neisseriales</taxon>
        <taxon>Neisseriaceae</taxon>
        <taxon>Neisseria</taxon>
    </lineage>
</organism>
<dbReference type="RefSeq" id="WP_372512973.1">
    <property type="nucleotide sequence ID" value="NZ_CAUJRG010000003.1"/>
</dbReference>
<evidence type="ECO:0000256" key="3">
    <source>
        <dbReference type="ARBA" id="ARBA00022857"/>
    </source>
</evidence>
<gene>
    <name evidence="5" type="primary">yueD</name>
    <name evidence="5" type="ORF">NCTC12742_00070</name>
</gene>
<dbReference type="EC" id="1.1.1.-" evidence="5"/>
<reference evidence="5 6" key="1">
    <citation type="submission" date="2018-12" db="EMBL/GenBank/DDBJ databases">
        <authorList>
            <consortium name="Pathogen Informatics"/>
        </authorList>
    </citation>
    <scope>NUCLEOTIDE SEQUENCE [LARGE SCALE GENOMIC DNA]</scope>
    <source>
        <strain evidence="5 6">NCTC12742</strain>
    </source>
</reference>
<keyword evidence="6" id="KW-1185">Reference proteome</keyword>
<keyword evidence="4 5" id="KW-0560">Oxidoreductase</keyword>
<dbReference type="Gene3D" id="3.40.50.720">
    <property type="entry name" value="NAD(P)-binding Rossmann-like Domain"/>
    <property type="match status" value="1"/>
</dbReference>
<dbReference type="GO" id="GO:0004757">
    <property type="term" value="F:sepiapterin reductase (NADP+) activity"/>
    <property type="evidence" value="ECO:0007669"/>
    <property type="project" value="TreeGrafter"/>
</dbReference>
<dbReference type="EMBL" id="LR134533">
    <property type="protein sequence ID" value="VEJ49184.1"/>
    <property type="molecule type" value="Genomic_DNA"/>
</dbReference>
<name>A0A3S4Z5S3_9NEIS</name>
<comment type="subcellular location">
    <subcellularLocation>
        <location evidence="1">Cytoplasm</location>
    </subcellularLocation>
</comment>
<sequence>MQTKQKIVITGHSSGLGKALAGYYATQGTTVFGISRRMLEISDGLMLRQHSLDLADTGLLAAWLEQGELAAFIADAEEIVLINNAGVVEPNAVLGRQQTEQIAKAVAVNVTAPLLLSNHLAAHKSLHSHLKIVHISSGAGRKGYPGWSVYGATKAALDHHARCVEAERNNQIKVISLAPGVIDTEMQDKIRSADAGMFPMQPRFQDLKRQGGLSSPEETASQIAEWIDAIDEDIPIIADIRDYI</sequence>
<dbReference type="STRING" id="28091.SAMEA3174300_00726"/>
<protein>
    <submittedName>
        <fullName evidence="5">Oxidoreductase</fullName>
        <ecNumber evidence="5">1.1.1.-</ecNumber>
    </submittedName>
</protein>
<dbReference type="InterPro" id="IPR002347">
    <property type="entry name" value="SDR_fam"/>
</dbReference>